<proteinExistence type="predicted"/>
<keyword evidence="2" id="KW-0812">Transmembrane</keyword>
<comment type="caution">
    <text evidence="3">The sequence shown here is derived from an EMBL/GenBank/DDBJ whole genome shotgun (WGS) entry which is preliminary data.</text>
</comment>
<protein>
    <submittedName>
        <fullName evidence="3">Uncharacterized protein</fullName>
    </submittedName>
</protein>
<evidence type="ECO:0000256" key="1">
    <source>
        <dbReference type="SAM" id="MobiDB-lite"/>
    </source>
</evidence>
<accession>A0ABS3K717</accession>
<keyword evidence="4" id="KW-1185">Reference proteome</keyword>
<name>A0ABS3K717_9PROT</name>
<reference evidence="3 4" key="1">
    <citation type="submission" date="2020-09" db="EMBL/GenBank/DDBJ databases">
        <title>Roseomonas.</title>
        <authorList>
            <person name="Zhu W."/>
        </authorList>
    </citation>
    <scope>NUCLEOTIDE SEQUENCE [LARGE SCALE GENOMIC DNA]</scope>
    <source>
        <strain evidence="3 4">1311</strain>
    </source>
</reference>
<dbReference type="RefSeq" id="WP_207444856.1">
    <property type="nucleotide sequence ID" value="NZ_CP061091.1"/>
</dbReference>
<feature type="transmembrane region" description="Helical" evidence="2">
    <location>
        <begin position="60"/>
        <end position="82"/>
    </location>
</feature>
<evidence type="ECO:0000313" key="3">
    <source>
        <dbReference type="EMBL" id="MBO1073246.1"/>
    </source>
</evidence>
<evidence type="ECO:0000313" key="4">
    <source>
        <dbReference type="Proteomes" id="UP001518990"/>
    </source>
</evidence>
<feature type="region of interest" description="Disordered" evidence="1">
    <location>
        <begin position="1"/>
        <end position="50"/>
    </location>
</feature>
<gene>
    <name evidence="3" type="ORF">IAI60_01340</name>
</gene>
<sequence length="88" mass="9641">MSGKAPKAASPKPSPRTARQPKPPAKPRKAAAARRPRKAPKLTARQAREAEARRAARRRFWLGIGDYALGLAMLAGALWWLANFLGRT</sequence>
<dbReference type="EMBL" id="JACTNF010000001">
    <property type="protein sequence ID" value="MBO1073246.1"/>
    <property type="molecule type" value="Genomic_DNA"/>
</dbReference>
<keyword evidence="2" id="KW-0472">Membrane</keyword>
<feature type="compositionally biased region" description="Low complexity" evidence="1">
    <location>
        <begin position="1"/>
        <end position="20"/>
    </location>
</feature>
<feature type="compositionally biased region" description="Basic residues" evidence="1">
    <location>
        <begin position="25"/>
        <end position="40"/>
    </location>
</feature>
<keyword evidence="2" id="KW-1133">Transmembrane helix</keyword>
<evidence type="ECO:0000256" key="2">
    <source>
        <dbReference type="SAM" id="Phobius"/>
    </source>
</evidence>
<organism evidence="3 4">
    <name type="scientific">Roseomonas marmotae</name>
    <dbReference type="NCBI Taxonomy" id="2768161"/>
    <lineage>
        <taxon>Bacteria</taxon>
        <taxon>Pseudomonadati</taxon>
        <taxon>Pseudomonadota</taxon>
        <taxon>Alphaproteobacteria</taxon>
        <taxon>Acetobacterales</taxon>
        <taxon>Roseomonadaceae</taxon>
        <taxon>Roseomonas</taxon>
    </lineage>
</organism>
<dbReference type="Proteomes" id="UP001518990">
    <property type="component" value="Unassembled WGS sequence"/>
</dbReference>